<evidence type="ECO:0000259" key="4">
    <source>
        <dbReference type="Pfam" id="PF03389"/>
    </source>
</evidence>
<dbReference type="NCBIfam" id="NF041496">
    <property type="entry name" value="MobQ"/>
    <property type="match status" value="1"/>
</dbReference>
<dbReference type="Pfam" id="PF03389">
    <property type="entry name" value="MobA_MobL"/>
    <property type="match status" value="1"/>
</dbReference>
<keyword evidence="6" id="KW-1185">Reference proteome</keyword>
<evidence type="ECO:0000313" key="6">
    <source>
        <dbReference type="Proteomes" id="UP001290894"/>
    </source>
</evidence>
<feature type="region of interest" description="Disordered" evidence="3">
    <location>
        <begin position="225"/>
        <end position="246"/>
    </location>
</feature>
<evidence type="ECO:0000256" key="1">
    <source>
        <dbReference type="ARBA" id="ARBA00010873"/>
    </source>
</evidence>
<dbReference type="EMBL" id="JAXUAC010000040">
    <property type="protein sequence ID" value="MDZ7513751.1"/>
    <property type="molecule type" value="Genomic_DNA"/>
</dbReference>
<feature type="region of interest" description="Disordered" evidence="3">
    <location>
        <begin position="497"/>
        <end position="528"/>
    </location>
</feature>
<dbReference type="InterPro" id="IPR005053">
    <property type="entry name" value="MobA_MobL"/>
</dbReference>
<proteinExistence type="inferred from homology"/>
<dbReference type="Gene3D" id="3.30.930.30">
    <property type="match status" value="1"/>
</dbReference>
<dbReference type="RefSeq" id="WP_049404462.1">
    <property type="nucleotide sequence ID" value="NZ_JAXUAC010000040.1"/>
</dbReference>
<evidence type="ECO:0000256" key="3">
    <source>
        <dbReference type="SAM" id="MobiDB-lite"/>
    </source>
</evidence>
<gene>
    <name evidence="5" type="primary">mobQ</name>
    <name evidence="5" type="ORF">U5F72_18210</name>
</gene>
<accession>A0ABU5MMA8</accession>
<sequence>MAIYHANVKTFSRAKGHSSIAAAAYRAGLLLEDERTGLRHDYRRRDGVVETRCIVPDDAPDWALIPAALWTEAEAAERRKDSTIAREFEFALPHELSDEQRSSLATEVTRALVDRYGFAAQASIHSPGSKEGLNWHVHVLATTRRIGPEGFMDKTRELDGGPSGRAEVEWVRELVAAKTNAHLEAAHLDVRIDHRSLEVQAKEALARGDLVAAAVLSRTPTRHLGKDASAIESRGGRSELGDRNRSIEEDNQEAFDDLLSHFGQEGRVMATPHGHGEEQARREMRRSASGKTLSFSDGEIVMSAGMANAIDRRRPSSADDVVAVSVEALGSEVVQQGTLLQDDLAANGLQVTIRAVRALAFGEIVPQDCKEHRAALSRLLLCLKRFAAALVRFPKRLQAVRRAIRLRHMAEQSWNDFVSNCPEPGVSWHGGDWTQRRGRRLAALEQRTRELAYAQAAAGPEQQASLANELALRGGELEVSSKVFLERCTIRLAVTHNAPQGRPQVAPAPALAASPPTPSPARRGPRLH</sequence>
<comment type="caution">
    <text evidence="5">The sequence shown here is derived from an EMBL/GenBank/DDBJ whole genome shotgun (WGS) entry which is preliminary data.</text>
</comment>
<organism evidence="5 6">
    <name type="scientific">Stenotrophomonas muris</name>
    <dbReference type="NCBI Taxonomy" id="2963283"/>
    <lineage>
        <taxon>Bacteria</taxon>
        <taxon>Pseudomonadati</taxon>
        <taxon>Pseudomonadota</taxon>
        <taxon>Gammaproteobacteria</taxon>
        <taxon>Lysobacterales</taxon>
        <taxon>Lysobacteraceae</taxon>
        <taxon>Stenotrophomonas</taxon>
    </lineage>
</organism>
<comment type="similarity">
    <text evidence="1">Belongs to the MobA/MobL family.</text>
</comment>
<dbReference type="Proteomes" id="UP001290894">
    <property type="component" value="Unassembled WGS sequence"/>
</dbReference>
<protein>
    <submittedName>
        <fullName evidence="5">MobQ family relaxase</fullName>
    </submittedName>
</protein>
<feature type="compositionally biased region" description="Basic and acidic residues" evidence="3">
    <location>
        <begin position="234"/>
        <end position="246"/>
    </location>
</feature>
<evidence type="ECO:0000256" key="2">
    <source>
        <dbReference type="ARBA" id="ARBA00022971"/>
    </source>
</evidence>
<feature type="domain" description="MobA/MobL protein" evidence="4">
    <location>
        <begin position="18"/>
        <end position="233"/>
    </location>
</feature>
<keyword evidence="2" id="KW-0184">Conjugation</keyword>
<reference evidence="5 6" key="1">
    <citation type="submission" date="2023-12" db="EMBL/GenBank/DDBJ databases">
        <title>'Antibacterial potential of Stenotrophomonas maltophilia cystic fibrosis isolates' (manuscript under preparation).</title>
        <authorList>
            <person name="Crisan C.V."/>
            <person name="Pettis M."/>
            <person name="Goldberg J.B."/>
        </authorList>
    </citation>
    <scope>NUCLEOTIDE SEQUENCE [LARGE SCALE GENOMIC DNA]</scope>
    <source>
        <strain evidence="5 6">CCV155</strain>
    </source>
</reference>
<evidence type="ECO:0000313" key="5">
    <source>
        <dbReference type="EMBL" id="MDZ7513751.1"/>
    </source>
</evidence>
<name>A0ABU5MMA8_9GAMM</name>